<protein>
    <submittedName>
        <fullName evidence="1">Uncharacterized protein</fullName>
    </submittedName>
</protein>
<proteinExistence type="predicted"/>
<name>A0A1H6HUB1_9ACTN</name>
<evidence type="ECO:0000313" key="2">
    <source>
        <dbReference type="Proteomes" id="UP000199135"/>
    </source>
</evidence>
<dbReference type="RefSeq" id="WP_078686415.1">
    <property type="nucleotide sequence ID" value="NZ_FNWT01000001.1"/>
</dbReference>
<evidence type="ECO:0000313" key="1">
    <source>
        <dbReference type="EMBL" id="SEH37714.1"/>
    </source>
</evidence>
<sequence length="234" mass="25241">MKTDDLVYVSAAGCYASVFEQTDEGLCEVGLIDPRADDYSLTVPASTLVAVEDAGLEDMGRVARELVLLHLRINHGFEFDRSLHLYVGRREDADLDVMMSIGPKTPVLIARWGEVERAALEGALSSFDLPAWRDGGGLAPALDGWGWSMQVIGAGMGCSGFGHNDWPASLERLIATLGTLGIPVCWCDGDGPHASCSWDELVERRIGDQGDSASGSEDPRLPQGFDLSVFKEQL</sequence>
<dbReference type="Proteomes" id="UP000199135">
    <property type="component" value="Unassembled WGS sequence"/>
</dbReference>
<keyword evidence="2" id="KW-1185">Reference proteome</keyword>
<reference evidence="1 2" key="1">
    <citation type="submission" date="2016-10" db="EMBL/GenBank/DDBJ databases">
        <authorList>
            <person name="Varghese N."/>
            <person name="Submissions S."/>
        </authorList>
    </citation>
    <scope>NUCLEOTIDE SEQUENCE [LARGE SCALE GENOMIC DNA]</scope>
    <source>
        <strain evidence="1 2">WCP15</strain>
    </source>
</reference>
<gene>
    <name evidence="1" type="ORF">SAMN05216447_101184</name>
</gene>
<accession>A0A1H6HUB1</accession>
<comment type="caution">
    <text evidence="1">The sequence shown here is derived from an EMBL/GenBank/DDBJ whole genome shotgun (WGS) entry which is preliminary data.</text>
</comment>
<organism evidence="1 2">
    <name type="scientific">Parafannyhessea umbonata</name>
    <dbReference type="NCBI Taxonomy" id="604330"/>
    <lineage>
        <taxon>Bacteria</taxon>
        <taxon>Bacillati</taxon>
        <taxon>Actinomycetota</taxon>
        <taxon>Coriobacteriia</taxon>
        <taxon>Coriobacteriales</taxon>
        <taxon>Atopobiaceae</taxon>
        <taxon>Parafannyhessea</taxon>
    </lineage>
</organism>
<dbReference type="EMBL" id="FNWT01000001">
    <property type="protein sequence ID" value="SEH37714.1"/>
    <property type="molecule type" value="Genomic_DNA"/>
</dbReference>